<evidence type="ECO:0000256" key="5">
    <source>
        <dbReference type="ARBA" id="ARBA00023284"/>
    </source>
</evidence>
<sequence>MTPSRNATSARLWVMPVLVTLGIVAALIAAFFWGRSTVSPQADPGNQPPQQQGTEQAQAVPDEVVDQVISRDSDDPLAIGAVDAPVVMVMFSDYQCPFCSRWTHDTLPEMQQFVDDGELRVEFRDINMYGEDSRRAATASVAAGMQDQFEEYHDLLFPDGETLEDFSTEALVELAADNGLDTEQFEEDMESEQTADIVAENEELGQSIGATSTPTFLMNNTPIVGAQPSEVFIESFEEELAAAEE</sequence>
<evidence type="ECO:0000256" key="3">
    <source>
        <dbReference type="ARBA" id="ARBA00023002"/>
    </source>
</evidence>
<dbReference type="Gene3D" id="3.40.30.10">
    <property type="entry name" value="Glutaredoxin"/>
    <property type="match status" value="1"/>
</dbReference>
<evidence type="ECO:0000256" key="2">
    <source>
        <dbReference type="ARBA" id="ARBA00022729"/>
    </source>
</evidence>
<dbReference type="PANTHER" id="PTHR13887">
    <property type="entry name" value="GLUTATHIONE S-TRANSFERASE KAPPA"/>
    <property type="match status" value="1"/>
</dbReference>
<evidence type="ECO:0000256" key="4">
    <source>
        <dbReference type="ARBA" id="ARBA00023157"/>
    </source>
</evidence>
<dbReference type="PROSITE" id="PS51352">
    <property type="entry name" value="THIOREDOXIN_2"/>
    <property type="match status" value="1"/>
</dbReference>
<dbReference type="InterPro" id="IPR036249">
    <property type="entry name" value="Thioredoxin-like_sf"/>
</dbReference>
<dbReference type="InterPro" id="IPR012336">
    <property type="entry name" value="Thioredoxin-like_fold"/>
</dbReference>
<dbReference type="SUPFAM" id="SSF52833">
    <property type="entry name" value="Thioredoxin-like"/>
    <property type="match status" value="1"/>
</dbReference>
<keyword evidence="5" id="KW-0676">Redox-active center</keyword>
<keyword evidence="3" id="KW-0560">Oxidoreductase</keyword>
<dbReference type="EMBL" id="BAAAMN010000005">
    <property type="protein sequence ID" value="GAA2026173.1"/>
    <property type="molecule type" value="Genomic_DNA"/>
</dbReference>
<keyword evidence="4" id="KW-1015">Disulfide bond</keyword>
<accession>A0ABP5FGH2</accession>
<dbReference type="Pfam" id="PF13462">
    <property type="entry name" value="Thioredoxin_4"/>
    <property type="match status" value="1"/>
</dbReference>
<keyword evidence="7" id="KW-0472">Membrane</keyword>
<keyword evidence="2" id="KW-0732">Signal</keyword>
<keyword evidence="7" id="KW-1133">Transmembrane helix</keyword>
<name>A0ABP5FGH2_9MICC</name>
<proteinExistence type="inferred from homology"/>
<comment type="similarity">
    <text evidence="1">Belongs to the thioredoxin family. DsbA subfamily.</text>
</comment>
<evidence type="ECO:0000256" key="1">
    <source>
        <dbReference type="ARBA" id="ARBA00005791"/>
    </source>
</evidence>
<evidence type="ECO:0000256" key="6">
    <source>
        <dbReference type="SAM" id="MobiDB-lite"/>
    </source>
</evidence>
<gene>
    <name evidence="9" type="ORF">GCM10009720_02270</name>
</gene>
<reference evidence="10" key="1">
    <citation type="journal article" date="2019" name="Int. J. Syst. Evol. Microbiol.">
        <title>The Global Catalogue of Microorganisms (GCM) 10K type strain sequencing project: providing services to taxonomists for standard genome sequencing and annotation.</title>
        <authorList>
            <consortium name="The Broad Institute Genomics Platform"/>
            <consortium name="The Broad Institute Genome Sequencing Center for Infectious Disease"/>
            <person name="Wu L."/>
            <person name="Ma J."/>
        </authorList>
    </citation>
    <scope>NUCLEOTIDE SEQUENCE [LARGE SCALE GENOMIC DNA]</scope>
    <source>
        <strain evidence="10">JCM 13595</strain>
    </source>
</reference>
<feature type="domain" description="Thioredoxin" evidence="8">
    <location>
        <begin position="42"/>
        <end position="241"/>
    </location>
</feature>
<organism evidence="9 10">
    <name type="scientific">Yaniella flava</name>
    <dbReference type="NCBI Taxonomy" id="287930"/>
    <lineage>
        <taxon>Bacteria</taxon>
        <taxon>Bacillati</taxon>
        <taxon>Actinomycetota</taxon>
        <taxon>Actinomycetes</taxon>
        <taxon>Micrococcales</taxon>
        <taxon>Micrococcaceae</taxon>
        <taxon>Yaniella</taxon>
    </lineage>
</organism>
<dbReference type="Proteomes" id="UP001501461">
    <property type="component" value="Unassembled WGS sequence"/>
</dbReference>
<feature type="region of interest" description="Disordered" evidence="6">
    <location>
        <begin position="40"/>
        <end position="60"/>
    </location>
</feature>
<dbReference type="PANTHER" id="PTHR13887:SF14">
    <property type="entry name" value="DISULFIDE BOND FORMATION PROTEIN D"/>
    <property type="match status" value="1"/>
</dbReference>
<evidence type="ECO:0000259" key="8">
    <source>
        <dbReference type="PROSITE" id="PS51352"/>
    </source>
</evidence>
<keyword evidence="7" id="KW-0812">Transmembrane</keyword>
<evidence type="ECO:0000256" key="7">
    <source>
        <dbReference type="SAM" id="Phobius"/>
    </source>
</evidence>
<protein>
    <submittedName>
        <fullName evidence="9">Thioredoxin domain-containing protein</fullName>
    </submittedName>
</protein>
<comment type="caution">
    <text evidence="9">The sequence shown here is derived from an EMBL/GenBank/DDBJ whole genome shotgun (WGS) entry which is preliminary data.</text>
</comment>
<evidence type="ECO:0000313" key="10">
    <source>
        <dbReference type="Proteomes" id="UP001501461"/>
    </source>
</evidence>
<keyword evidence="10" id="KW-1185">Reference proteome</keyword>
<dbReference type="InterPro" id="IPR013766">
    <property type="entry name" value="Thioredoxin_domain"/>
</dbReference>
<evidence type="ECO:0000313" key="9">
    <source>
        <dbReference type="EMBL" id="GAA2026173.1"/>
    </source>
</evidence>
<dbReference type="RefSeq" id="WP_343955760.1">
    <property type="nucleotide sequence ID" value="NZ_BAAAMN010000005.1"/>
</dbReference>
<feature type="transmembrane region" description="Helical" evidence="7">
    <location>
        <begin position="12"/>
        <end position="33"/>
    </location>
</feature>